<feature type="region of interest" description="Disordered" evidence="1">
    <location>
        <begin position="800"/>
        <end position="819"/>
    </location>
</feature>
<feature type="region of interest" description="Disordered" evidence="1">
    <location>
        <begin position="277"/>
        <end position="325"/>
    </location>
</feature>
<evidence type="ECO:0000256" key="1">
    <source>
        <dbReference type="SAM" id="MobiDB-lite"/>
    </source>
</evidence>
<feature type="region of interest" description="Disordered" evidence="1">
    <location>
        <begin position="1"/>
        <end position="27"/>
    </location>
</feature>
<evidence type="ECO:0000313" key="2">
    <source>
        <dbReference type="EMBL" id="KAF2743273.1"/>
    </source>
</evidence>
<organism evidence="2 3">
    <name type="scientific">Sporormia fimetaria CBS 119925</name>
    <dbReference type="NCBI Taxonomy" id="1340428"/>
    <lineage>
        <taxon>Eukaryota</taxon>
        <taxon>Fungi</taxon>
        <taxon>Dikarya</taxon>
        <taxon>Ascomycota</taxon>
        <taxon>Pezizomycotina</taxon>
        <taxon>Dothideomycetes</taxon>
        <taxon>Pleosporomycetidae</taxon>
        <taxon>Pleosporales</taxon>
        <taxon>Sporormiaceae</taxon>
        <taxon>Sporormia</taxon>
    </lineage>
</organism>
<keyword evidence="3" id="KW-1185">Reference proteome</keyword>
<name>A0A6A6UZU5_9PLEO</name>
<sequence length="863" mass="93246">MLSRKSSDAGTRLRRSKSTTTTHTHRFAAPEPLNLEVAQKHAVAAATTAFVRAHAGGVTERNHGRTIEIRRAQSNNGRKAQGHRFLQREASLRSADAQKAGRSVGHRSHVSAAAIEKFTVSAVTPGTERSLDTQPSMASSENLRPSSQPKPHRPNASSSLASQQIRKARSMYYASSVQTGSPVPRPPVKYLTTPPTSPRHENPPLSPCTGDGSLLSAQAAHGHANEHTKSASLPLVSPRVPVTVVPNEAMNRERDRYLKDFQQRQVKQKPSLFLAPFKKRQDKGKEKLAPPVQPSMATDPGTTEGSPDTALPEFRPLREKRSISDSLRSKFKKVFGRVSNKPSTVPAQQTKASRDYFGYHSHRSSAPNAGLSGLEIPSPDEHTLRRARSRSSSLDGGRAALMRPSSRGSTRSLHSEVNMSNATSRVTSWSNSSVGDTLTQRALKRLTVIHEAKDSISSDPGHLIVPKPEEQQPPPAPGLAAFREPMPADYLLTDNNLTVDPKRVFSALMREIDGAKGVHNQGSSAARPGSVGHDVFASSPLANSTLDAHGAVDPVNNMNSAGGTSGSPVVLTDKNPGSVPAASKAASLGRRSFRSWGRVLKATIRNVTPSENDVTVLTTSGHLKGNIEVSKSMPTSVRSPSTIPEQNYQEEDYTYGSIDLLSKNATDANSANHTPSRHQIEARVARSHARWKSPLERQATSSVSPIVEASLASTPRHVPSALKVCGIPKSLSHCGDNKWQNQCSRHYLRASTLAIQTAKASSRVTVLPHLVEVPKADVPRSLSLGLRSSSPVTRSRALYSGHQLPNEQPTRHAPAGTGGLGYLMRFPSSRISPTSRFRSTNITAHLEPIDASIRRSMRRETPP</sequence>
<dbReference type="OrthoDB" id="194139at2759"/>
<proteinExistence type="predicted"/>
<dbReference type="Proteomes" id="UP000799440">
    <property type="component" value="Unassembled WGS sequence"/>
</dbReference>
<feature type="region of interest" description="Disordered" evidence="1">
    <location>
        <begin position="124"/>
        <end position="231"/>
    </location>
</feature>
<dbReference type="AlphaFoldDB" id="A0A6A6UZU5"/>
<feature type="region of interest" description="Disordered" evidence="1">
    <location>
        <begin position="358"/>
        <end position="419"/>
    </location>
</feature>
<dbReference type="EMBL" id="MU006598">
    <property type="protein sequence ID" value="KAF2743273.1"/>
    <property type="molecule type" value="Genomic_DNA"/>
</dbReference>
<feature type="compositionally biased region" description="Polar residues" evidence="1">
    <location>
        <begin position="132"/>
        <end position="165"/>
    </location>
</feature>
<accession>A0A6A6UZU5</accession>
<reference evidence="2" key="1">
    <citation type="journal article" date="2020" name="Stud. Mycol.">
        <title>101 Dothideomycetes genomes: a test case for predicting lifestyles and emergence of pathogens.</title>
        <authorList>
            <person name="Haridas S."/>
            <person name="Albert R."/>
            <person name="Binder M."/>
            <person name="Bloem J."/>
            <person name="Labutti K."/>
            <person name="Salamov A."/>
            <person name="Andreopoulos B."/>
            <person name="Baker S."/>
            <person name="Barry K."/>
            <person name="Bills G."/>
            <person name="Bluhm B."/>
            <person name="Cannon C."/>
            <person name="Castanera R."/>
            <person name="Culley D."/>
            <person name="Daum C."/>
            <person name="Ezra D."/>
            <person name="Gonzalez J."/>
            <person name="Henrissat B."/>
            <person name="Kuo A."/>
            <person name="Liang C."/>
            <person name="Lipzen A."/>
            <person name="Lutzoni F."/>
            <person name="Magnuson J."/>
            <person name="Mondo S."/>
            <person name="Nolan M."/>
            <person name="Ohm R."/>
            <person name="Pangilinan J."/>
            <person name="Park H.-J."/>
            <person name="Ramirez L."/>
            <person name="Alfaro M."/>
            <person name="Sun H."/>
            <person name="Tritt A."/>
            <person name="Yoshinaga Y."/>
            <person name="Zwiers L.-H."/>
            <person name="Turgeon B."/>
            <person name="Goodwin S."/>
            <person name="Spatafora J."/>
            <person name="Crous P."/>
            <person name="Grigoriev I."/>
        </authorList>
    </citation>
    <scope>NUCLEOTIDE SEQUENCE</scope>
    <source>
        <strain evidence="2">CBS 119925</strain>
    </source>
</reference>
<evidence type="ECO:0000313" key="3">
    <source>
        <dbReference type="Proteomes" id="UP000799440"/>
    </source>
</evidence>
<gene>
    <name evidence="2" type="ORF">M011DRAFT_222797</name>
</gene>
<protein>
    <submittedName>
        <fullName evidence="2">Uncharacterized protein</fullName>
    </submittedName>
</protein>
<feature type="compositionally biased region" description="Polar residues" evidence="1">
    <location>
        <begin position="406"/>
        <end position="419"/>
    </location>
</feature>